<proteinExistence type="predicted"/>
<feature type="compositionally biased region" description="Basic residues" evidence="1">
    <location>
        <begin position="41"/>
        <end position="56"/>
    </location>
</feature>
<dbReference type="EnsemblPlants" id="Solyc07g026540.1.1">
    <property type="protein sequence ID" value="Solyc07g026540.1.1.1"/>
    <property type="gene ID" value="Solyc07g026540.1"/>
</dbReference>
<name>A0A3Q7H6Y6_SOLLC</name>
<evidence type="ECO:0000313" key="2">
    <source>
        <dbReference type="EnsemblPlants" id="Solyc07g026540.1.1.1"/>
    </source>
</evidence>
<dbReference type="Proteomes" id="UP000004994">
    <property type="component" value="Chromosome 7"/>
</dbReference>
<dbReference type="InParanoid" id="A0A3Q7H6Y6"/>
<feature type="region of interest" description="Disordered" evidence="1">
    <location>
        <begin position="37"/>
        <end position="63"/>
    </location>
</feature>
<evidence type="ECO:0000256" key="1">
    <source>
        <dbReference type="SAM" id="MobiDB-lite"/>
    </source>
</evidence>
<sequence>MNTSDGSVKICLYPSSSLGVLTSLEFSELQFIAATAAPGPPKKKERKRRGRARRRRGVGEERGGAGQALLLVSAAWQSWAEMLAGAATSGLS</sequence>
<protein>
    <submittedName>
        <fullName evidence="2">Uncharacterized protein</fullName>
    </submittedName>
</protein>
<dbReference type="AlphaFoldDB" id="A0A3Q7H6Y6"/>
<keyword evidence="3" id="KW-1185">Reference proteome</keyword>
<evidence type="ECO:0000313" key="3">
    <source>
        <dbReference type="Proteomes" id="UP000004994"/>
    </source>
</evidence>
<dbReference type="Gramene" id="Solyc07g026540.1.1">
    <property type="protein sequence ID" value="Solyc07g026540.1.1.1"/>
    <property type="gene ID" value="Solyc07g026540.1"/>
</dbReference>
<organism evidence="2">
    <name type="scientific">Solanum lycopersicum</name>
    <name type="common">Tomato</name>
    <name type="synonym">Lycopersicon esculentum</name>
    <dbReference type="NCBI Taxonomy" id="4081"/>
    <lineage>
        <taxon>Eukaryota</taxon>
        <taxon>Viridiplantae</taxon>
        <taxon>Streptophyta</taxon>
        <taxon>Embryophyta</taxon>
        <taxon>Tracheophyta</taxon>
        <taxon>Spermatophyta</taxon>
        <taxon>Magnoliopsida</taxon>
        <taxon>eudicotyledons</taxon>
        <taxon>Gunneridae</taxon>
        <taxon>Pentapetalae</taxon>
        <taxon>asterids</taxon>
        <taxon>lamiids</taxon>
        <taxon>Solanales</taxon>
        <taxon>Solanaceae</taxon>
        <taxon>Solanoideae</taxon>
        <taxon>Solaneae</taxon>
        <taxon>Solanum</taxon>
        <taxon>Solanum subgen. Lycopersicon</taxon>
    </lineage>
</organism>
<accession>A0A3Q7H6Y6</accession>
<reference evidence="2" key="1">
    <citation type="journal article" date="2012" name="Nature">
        <title>The tomato genome sequence provides insights into fleshy fruit evolution.</title>
        <authorList>
            <consortium name="Tomato Genome Consortium"/>
        </authorList>
    </citation>
    <scope>NUCLEOTIDE SEQUENCE [LARGE SCALE GENOMIC DNA]</scope>
    <source>
        <strain evidence="2">cv. Heinz 1706</strain>
    </source>
</reference>
<dbReference type="PaxDb" id="4081-Solyc07g026540.1.1"/>
<reference evidence="2" key="2">
    <citation type="submission" date="2019-01" db="UniProtKB">
        <authorList>
            <consortium name="EnsemblPlants"/>
        </authorList>
    </citation>
    <scope>IDENTIFICATION</scope>
    <source>
        <strain evidence="2">cv. Heinz 1706</strain>
    </source>
</reference>